<comment type="caution">
    <text evidence="1">The sequence shown here is derived from an EMBL/GenBank/DDBJ whole genome shotgun (WGS) entry which is preliminary data.</text>
</comment>
<evidence type="ECO:0000313" key="1">
    <source>
        <dbReference type="EMBL" id="GIE18071.1"/>
    </source>
</evidence>
<gene>
    <name evidence="1" type="ORF">Ahu01nite_011730</name>
</gene>
<dbReference type="EMBL" id="BOMN01000013">
    <property type="protein sequence ID" value="GIE18071.1"/>
    <property type="molecule type" value="Genomic_DNA"/>
</dbReference>
<proteinExistence type="predicted"/>
<protein>
    <submittedName>
        <fullName evidence="1">Uncharacterized protein</fullName>
    </submittedName>
</protein>
<keyword evidence="2" id="KW-1185">Reference proteome</keyword>
<name>A0ABQ3ZHL6_9ACTN</name>
<dbReference type="Proteomes" id="UP000603200">
    <property type="component" value="Unassembled WGS sequence"/>
</dbReference>
<organism evidence="1 2">
    <name type="scientific">Winogradskya humida</name>
    <dbReference type="NCBI Taxonomy" id="113566"/>
    <lineage>
        <taxon>Bacteria</taxon>
        <taxon>Bacillati</taxon>
        <taxon>Actinomycetota</taxon>
        <taxon>Actinomycetes</taxon>
        <taxon>Micromonosporales</taxon>
        <taxon>Micromonosporaceae</taxon>
        <taxon>Winogradskya</taxon>
    </lineage>
</organism>
<sequence length="230" mass="24203">MIGYWDGPGVEDELPDVCGFVHAGVDLDVQRAVAAYLRSGTCFVATAGWSVCRLCGAANGTTELTDGKHFVWPEGLAHYVEEHGVVLPEEVVAVALRGPAAVVADDLLESGDVEIDAAWWRGEGGAAARHFPGCRRSGTTDAWNLPAVADIYVDGVPPGSVAVLGRLRELLGAAWPYSGLRDLLGAQPVLAVAAGAPKELDRALVAYPELRPYLFYGTEGGLMPFASLSS</sequence>
<accession>A0ABQ3ZHL6</accession>
<reference evidence="1 2" key="1">
    <citation type="submission" date="2021-01" db="EMBL/GenBank/DDBJ databases">
        <title>Whole genome shotgun sequence of Actinoplanes humidus NBRC 14915.</title>
        <authorList>
            <person name="Komaki H."/>
            <person name="Tamura T."/>
        </authorList>
    </citation>
    <scope>NUCLEOTIDE SEQUENCE [LARGE SCALE GENOMIC DNA]</scope>
    <source>
        <strain evidence="1 2">NBRC 14915</strain>
    </source>
</reference>
<evidence type="ECO:0000313" key="2">
    <source>
        <dbReference type="Proteomes" id="UP000603200"/>
    </source>
</evidence>